<keyword evidence="12" id="KW-1185">Reference proteome</keyword>
<dbReference type="EMBL" id="PKFO01000010">
    <property type="protein sequence ID" value="PVH23245.1"/>
    <property type="molecule type" value="Genomic_DNA"/>
</dbReference>
<evidence type="ECO:0000259" key="10">
    <source>
        <dbReference type="PROSITE" id="PS50102"/>
    </source>
</evidence>
<dbReference type="Proteomes" id="UP000244309">
    <property type="component" value="Unassembled WGS sequence"/>
</dbReference>
<dbReference type="PANTHER" id="PTHR45843">
    <property type="entry name" value="PEPTIDYL-PROLYL CIS-TRANS ISOMERASE-LIKE 4"/>
    <property type="match status" value="1"/>
</dbReference>
<comment type="similarity">
    <text evidence="4">Belongs to the cyclophilin-type PPIase family. PPIL4 subfamily.</text>
</comment>
<evidence type="ECO:0000256" key="9">
    <source>
        <dbReference type="PROSITE-ProRule" id="PRU00176"/>
    </source>
</evidence>
<protein>
    <recommendedName>
        <fullName evidence="5">peptidylprolyl isomerase</fullName>
        <ecNumber evidence="5">5.2.1.8</ecNumber>
    </recommendedName>
</protein>
<dbReference type="PROSITE" id="PS50102">
    <property type="entry name" value="RRM"/>
    <property type="match status" value="1"/>
</dbReference>
<accession>A0A2V1AZG5</accession>
<dbReference type="InterPro" id="IPR012677">
    <property type="entry name" value="Nucleotide-bd_a/b_plait_sf"/>
</dbReference>
<dbReference type="Pfam" id="PF00076">
    <property type="entry name" value="RRM_1"/>
    <property type="match status" value="1"/>
</dbReference>
<proteinExistence type="inferred from homology"/>
<dbReference type="PANTHER" id="PTHR45843:SF1">
    <property type="entry name" value="PEPTIDYL-PROLYL CIS-TRANS ISOMERASE-LIKE 4"/>
    <property type="match status" value="1"/>
</dbReference>
<comment type="caution">
    <text evidence="11">The sequence shown here is derived from an EMBL/GenBank/DDBJ whole genome shotgun (WGS) entry which is preliminary data.</text>
</comment>
<dbReference type="InterPro" id="IPR035979">
    <property type="entry name" value="RBD_domain_sf"/>
</dbReference>
<dbReference type="GeneID" id="37008308"/>
<evidence type="ECO:0000256" key="3">
    <source>
        <dbReference type="ARBA" id="ARBA00004123"/>
    </source>
</evidence>
<feature type="domain" description="RRM" evidence="10">
    <location>
        <begin position="204"/>
        <end position="279"/>
    </location>
</feature>
<dbReference type="InterPro" id="IPR029000">
    <property type="entry name" value="Cyclophilin-like_dom_sf"/>
</dbReference>
<dbReference type="GO" id="GO:0003723">
    <property type="term" value="F:RNA binding"/>
    <property type="evidence" value="ECO:0007669"/>
    <property type="project" value="UniProtKB-UniRule"/>
</dbReference>
<evidence type="ECO:0000256" key="1">
    <source>
        <dbReference type="ARBA" id="ARBA00000971"/>
    </source>
</evidence>
<keyword evidence="6" id="KW-0697">Rotamase</keyword>
<evidence type="ECO:0000256" key="2">
    <source>
        <dbReference type="ARBA" id="ARBA00002388"/>
    </source>
</evidence>
<dbReference type="OrthoDB" id="2083at2759"/>
<gene>
    <name evidence="11" type="ORF">CXQ85_002977</name>
</gene>
<evidence type="ECO:0000313" key="12">
    <source>
        <dbReference type="Proteomes" id="UP000244309"/>
    </source>
</evidence>
<dbReference type="GO" id="GO:0005634">
    <property type="term" value="C:nucleus"/>
    <property type="evidence" value="ECO:0007669"/>
    <property type="project" value="UniProtKB-SubCell"/>
</dbReference>
<evidence type="ECO:0000256" key="7">
    <source>
        <dbReference type="ARBA" id="ARBA00023235"/>
    </source>
</evidence>
<reference evidence="11 12" key="1">
    <citation type="submission" date="2017-12" db="EMBL/GenBank/DDBJ databases">
        <title>Genome Sequence of a Multidrug-Resistant Candida haemulonii Isolate from a Patient with Chronic Leg Ulcers in Israel.</title>
        <authorList>
            <person name="Chow N.A."/>
            <person name="Gade L."/>
            <person name="Batra D."/>
            <person name="Rowe L.A."/>
            <person name="Ben-Ami R."/>
            <person name="Loparev V.N."/>
            <person name="Litvintseva A.P."/>
        </authorList>
    </citation>
    <scope>NUCLEOTIDE SEQUENCE [LARGE SCALE GENOMIC DNA]</scope>
    <source>
        <strain evidence="11 12">B11899</strain>
    </source>
</reference>
<name>A0A2V1AZG5_9ASCO</name>
<dbReference type="RefSeq" id="XP_025344185.1">
    <property type="nucleotide sequence ID" value="XM_025486635.1"/>
</dbReference>
<dbReference type="SUPFAM" id="SSF50891">
    <property type="entry name" value="Cyclophilin-like"/>
    <property type="match status" value="1"/>
</dbReference>
<dbReference type="SUPFAM" id="SSF54928">
    <property type="entry name" value="RNA-binding domain, RBD"/>
    <property type="match status" value="1"/>
</dbReference>
<keyword evidence="7" id="KW-0413">Isomerase</keyword>
<keyword evidence="8" id="KW-0539">Nucleus</keyword>
<comment type="function">
    <text evidence="2">PPIases accelerate the folding of proteins. It catalyzes the cis-trans isomerization of proline imidic peptide bonds in oligopeptides.</text>
</comment>
<comment type="catalytic activity">
    <reaction evidence="1">
        <text>[protein]-peptidylproline (omega=180) = [protein]-peptidylproline (omega=0)</text>
        <dbReference type="Rhea" id="RHEA:16237"/>
        <dbReference type="Rhea" id="RHEA-COMP:10747"/>
        <dbReference type="Rhea" id="RHEA-COMP:10748"/>
        <dbReference type="ChEBI" id="CHEBI:83833"/>
        <dbReference type="ChEBI" id="CHEBI:83834"/>
        <dbReference type="EC" id="5.2.1.8"/>
    </reaction>
</comment>
<evidence type="ECO:0000313" key="11">
    <source>
        <dbReference type="EMBL" id="PVH23245.1"/>
    </source>
</evidence>
<organism evidence="11 12">
    <name type="scientific">Candidozyma haemuli</name>
    <dbReference type="NCBI Taxonomy" id="45357"/>
    <lineage>
        <taxon>Eukaryota</taxon>
        <taxon>Fungi</taxon>
        <taxon>Dikarya</taxon>
        <taxon>Ascomycota</taxon>
        <taxon>Saccharomycotina</taxon>
        <taxon>Pichiomycetes</taxon>
        <taxon>Metschnikowiaceae</taxon>
        <taxon>Candidozyma</taxon>
    </lineage>
</organism>
<evidence type="ECO:0000256" key="6">
    <source>
        <dbReference type="ARBA" id="ARBA00023110"/>
    </source>
</evidence>
<sequence length="285" mass="31465">MSVFFETNKGNLVVDLEYSNPCFEKDSFLFVALAHLNEWLLSEFEGFDKNVSLTGPEVGVPVAVQRLLERKELKNGSGDVEETAPPGSVEVLNSDGRFQFQVNLAPKTSKRVVGRVAEGLDVLDDVNKGDGKLRILHSHVVFDPFSMNVDSLGSRKSEKDLAPETIKKVLKAGSSGDDDEASVEALALELLGDLSHYKVKPSPETLFVARLNPITTENSLEVIFSRFGTVRKAQILSGKKIKYAFVEFTTKEAAEEAYTQLHDNCSIDGHQVLVDFSQSTKNKLR</sequence>
<dbReference type="GO" id="GO:0003755">
    <property type="term" value="F:peptidyl-prolyl cis-trans isomerase activity"/>
    <property type="evidence" value="ECO:0007669"/>
    <property type="project" value="UniProtKB-KW"/>
</dbReference>
<dbReference type="VEuPathDB" id="FungiDB:CXQ85_002977"/>
<keyword evidence="9" id="KW-0694">RNA-binding</keyword>
<dbReference type="SMART" id="SM00360">
    <property type="entry name" value="RRM"/>
    <property type="match status" value="1"/>
</dbReference>
<dbReference type="STRING" id="45357.A0A2V1AZG5"/>
<evidence type="ECO:0000256" key="8">
    <source>
        <dbReference type="ARBA" id="ARBA00023242"/>
    </source>
</evidence>
<evidence type="ECO:0000256" key="5">
    <source>
        <dbReference type="ARBA" id="ARBA00013194"/>
    </source>
</evidence>
<dbReference type="Gene3D" id="3.30.70.330">
    <property type="match status" value="1"/>
</dbReference>
<dbReference type="InterPro" id="IPR000504">
    <property type="entry name" value="RRM_dom"/>
</dbReference>
<comment type="subcellular location">
    <subcellularLocation>
        <location evidence="3">Nucleus</location>
    </subcellularLocation>
</comment>
<dbReference type="InterPro" id="IPR035542">
    <property type="entry name" value="CRIP"/>
</dbReference>
<evidence type="ECO:0000256" key="4">
    <source>
        <dbReference type="ARBA" id="ARBA00010739"/>
    </source>
</evidence>
<dbReference type="AlphaFoldDB" id="A0A2V1AZG5"/>
<dbReference type="EC" id="5.2.1.8" evidence="5"/>